<feature type="transmembrane region" description="Helical" evidence="9">
    <location>
        <begin position="101"/>
        <end position="119"/>
    </location>
</feature>
<keyword evidence="6 8" id="KW-0675">Receptor</keyword>
<feature type="transmembrane region" description="Helical" evidence="9">
    <location>
        <begin position="226"/>
        <end position="255"/>
    </location>
</feature>
<dbReference type="PANTHER" id="PTHR24243">
    <property type="entry name" value="G-PROTEIN COUPLED RECEPTOR"/>
    <property type="match status" value="1"/>
</dbReference>
<evidence type="ECO:0000256" key="6">
    <source>
        <dbReference type="ARBA" id="ARBA00023170"/>
    </source>
</evidence>
<dbReference type="PROSITE" id="PS00237">
    <property type="entry name" value="G_PROTEIN_RECEP_F1_1"/>
    <property type="match status" value="1"/>
</dbReference>
<comment type="similarity">
    <text evidence="8">Belongs to the G-protein coupled receptor 1 family.</text>
</comment>
<evidence type="ECO:0000256" key="4">
    <source>
        <dbReference type="ARBA" id="ARBA00023040"/>
    </source>
</evidence>
<evidence type="ECO:0000313" key="12">
    <source>
        <dbReference type="Proteomes" id="UP000594262"/>
    </source>
</evidence>
<keyword evidence="3 9" id="KW-1133">Transmembrane helix</keyword>
<accession>A0A7M5XBD4</accession>
<evidence type="ECO:0000256" key="3">
    <source>
        <dbReference type="ARBA" id="ARBA00022989"/>
    </source>
</evidence>
<feature type="transmembrane region" description="Helical" evidence="9">
    <location>
        <begin position="180"/>
        <end position="199"/>
    </location>
</feature>
<dbReference type="GO" id="GO:0016020">
    <property type="term" value="C:membrane"/>
    <property type="evidence" value="ECO:0007669"/>
    <property type="project" value="UniProtKB-SubCell"/>
</dbReference>
<sequence length="622" mass="70636">MVYNTTTTQSWTNTTNNSTNLTTIKHLIECNNNTSINCSQSDPHPAASYSDGLLPEYFPTRYLIGFHCAYIILWLIGFLGNGLTCYVIIQRKSMRRAIHLYTFNLAVADLLILSAYVPSQMLIMQDQFRWRLGKSICKINYAILPVALHASVGTLLAITIDRCRGLVTPFSWRSDSLRKAKISIPIIWVLSLVLSSPLFEVSEMVVMPSGEAYCGELWPTTKSMHWFWSVNFTLVFAIPLIVIVTTQIIMIYVVARETANKKQNQRMVTMVIALVVVFTVCTGFQHIYFFIGTFGNIAMNLETQTLLYALSNYVVSLQAALNPIIYGTLRRDFKKAFLHSLVVLLIKFKLHKDVLNDNGKESFANRVLTSYFSESHSRSTGSRKMRQVSQMFKKKLEENEKQDQIEFYTDSPYCARRLFEDSPFAGRREFADAPHVGSGFHEDSPYVGRRYNEKPPYIGHSIYPDSPCVGRQFYGDNNQNLYPPDIQIHPDSSDIGKLDTPDSDISEDNFNCDSPRVSKDFSIATRKISLLSIPRRKESLLPRPDEVQLLSYKELATPTRTPLLMTLHRNLAEKYGNVNIDTGYVSASDDDLHSLDDTKTVSNETLSVESLARLREAEETVL</sequence>
<feature type="domain" description="G-protein coupled receptors family 1 profile" evidence="10">
    <location>
        <begin position="80"/>
        <end position="326"/>
    </location>
</feature>
<feature type="transmembrane region" description="Helical" evidence="9">
    <location>
        <begin position="62"/>
        <end position="89"/>
    </location>
</feature>
<evidence type="ECO:0000256" key="8">
    <source>
        <dbReference type="RuleBase" id="RU000688"/>
    </source>
</evidence>
<keyword evidence="7 8" id="KW-0807">Transducer</keyword>
<dbReference type="Pfam" id="PF00001">
    <property type="entry name" value="7tm_1"/>
    <property type="match status" value="1"/>
</dbReference>
<evidence type="ECO:0000256" key="9">
    <source>
        <dbReference type="SAM" id="Phobius"/>
    </source>
</evidence>
<dbReference type="Gene3D" id="1.20.1070.10">
    <property type="entry name" value="Rhodopsin 7-helix transmembrane proteins"/>
    <property type="match status" value="1"/>
</dbReference>
<dbReference type="Proteomes" id="UP000594262">
    <property type="component" value="Unplaced"/>
</dbReference>
<dbReference type="PANTHER" id="PTHR24243:SF208">
    <property type="entry name" value="PYROKININ-1 RECEPTOR"/>
    <property type="match status" value="1"/>
</dbReference>
<evidence type="ECO:0000259" key="10">
    <source>
        <dbReference type="PROSITE" id="PS50262"/>
    </source>
</evidence>
<dbReference type="PRINTS" id="PR00237">
    <property type="entry name" value="GPCRRHODOPSN"/>
</dbReference>
<dbReference type="OrthoDB" id="10053194at2759"/>
<dbReference type="SUPFAM" id="SSF81321">
    <property type="entry name" value="Family A G protein-coupled receptor-like"/>
    <property type="match status" value="1"/>
</dbReference>
<proteinExistence type="inferred from homology"/>
<dbReference type="AlphaFoldDB" id="A0A7M5XBD4"/>
<dbReference type="InterPro" id="IPR017452">
    <property type="entry name" value="GPCR_Rhodpsn_7TM"/>
</dbReference>
<feature type="transmembrane region" description="Helical" evidence="9">
    <location>
        <begin position="139"/>
        <end position="160"/>
    </location>
</feature>
<reference evidence="11" key="1">
    <citation type="submission" date="2021-01" db="UniProtKB">
        <authorList>
            <consortium name="EnsemblMetazoa"/>
        </authorList>
    </citation>
    <scope>IDENTIFICATION</scope>
</reference>
<dbReference type="RefSeq" id="XP_066918146.1">
    <property type="nucleotide sequence ID" value="XM_067062045.1"/>
</dbReference>
<dbReference type="InterPro" id="IPR000276">
    <property type="entry name" value="GPCR_Rhodpsn"/>
</dbReference>
<evidence type="ECO:0000313" key="11">
    <source>
        <dbReference type="EnsemblMetazoa" id="CLYHEMP020812.1"/>
    </source>
</evidence>
<dbReference type="CDD" id="cd00637">
    <property type="entry name" value="7tm_classA_rhodopsin-like"/>
    <property type="match status" value="1"/>
</dbReference>
<keyword evidence="2 8" id="KW-0812">Transmembrane</keyword>
<organism evidence="11 12">
    <name type="scientific">Clytia hemisphaerica</name>
    <dbReference type="NCBI Taxonomy" id="252671"/>
    <lineage>
        <taxon>Eukaryota</taxon>
        <taxon>Metazoa</taxon>
        <taxon>Cnidaria</taxon>
        <taxon>Hydrozoa</taxon>
        <taxon>Hydroidolina</taxon>
        <taxon>Leptothecata</taxon>
        <taxon>Obeliida</taxon>
        <taxon>Clytiidae</taxon>
        <taxon>Clytia</taxon>
    </lineage>
</organism>
<dbReference type="GeneID" id="136805471"/>
<evidence type="ECO:0000256" key="2">
    <source>
        <dbReference type="ARBA" id="ARBA00022692"/>
    </source>
</evidence>
<evidence type="ECO:0000256" key="7">
    <source>
        <dbReference type="ARBA" id="ARBA00023224"/>
    </source>
</evidence>
<keyword evidence="5 9" id="KW-0472">Membrane</keyword>
<dbReference type="SMART" id="SM01381">
    <property type="entry name" value="7TM_GPCR_Srsx"/>
    <property type="match status" value="1"/>
</dbReference>
<keyword evidence="12" id="KW-1185">Reference proteome</keyword>
<evidence type="ECO:0000256" key="5">
    <source>
        <dbReference type="ARBA" id="ARBA00023136"/>
    </source>
</evidence>
<comment type="subcellular location">
    <subcellularLocation>
        <location evidence="1">Membrane</location>
        <topology evidence="1">Multi-pass membrane protein</topology>
    </subcellularLocation>
</comment>
<evidence type="ECO:0000256" key="1">
    <source>
        <dbReference type="ARBA" id="ARBA00004141"/>
    </source>
</evidence>
<feature type="transmembrane region" description="Helical" evidence="9">
    <location>
        <begin position="267"/>
        <end position="291"/>
    </location>
</feature>
<dbReference type="GO" id="GO:0004930">
    <property type="term" value="F:G protein-coupled receptor activity"/>
    <property type="evidence" value="ECO:0007669"/>
    <property type="project" value="UniProtKB-KW"/>
</dbReference>
<keyword evidence="4 8" id="KW-0297">G-protein coupled receptor</keyword>
<dbReference type="PROSITE" id="PS50262">
    <property type="entry name" value="G_PROTEIN_RECEP_F1_2"/>
    <property type="match status" value="1"/>
</dbReference>
<dbReference type="EnsemblMetazoa" id="CLYHEMT020812.1">
    <property type="protein sequence ID" value="CLYHEMP020812.1"/>
    <property type="gene ID" value="CLYHEMG020812"/>
</dbReference>
<protein>
    <recommendedName>
        <fullName evidence="10">G-protein coupled receptors family 1 profile domain-containing protein</fullName>
    </recommendedName>
</protein>
<name>A0A7M5XBD4_9CNID</name>